<organism evidence="4 5">
    <name type="scientific">Nocardioides hwasunensis</name>
    <dbReference type="NCBI Taxonomy" id="397258"/>
    <lineage>
        <taxon>Bacteria</taxon>
        <taxon>Bacillati</taxon>
        <taxon>Actinomycetota</taxon>
        <taxon>Actinomycetes</taxon>
        <taxon>Propionibacteriales</taxon>
        <taxon>Nocardioidaceae</taxon>
        <taxon>Nocardioides</taxon>
    </lineage>
</organism>
<comment type="caution">
    <text evidence="4">The sequence shown here is derived from an EMBL/GenBank/DDBJ whole genome shotgun (WGS) entry which is preliminary data.</text>
</comment>
<keyword evidence="5" id="KW-1185">Reference proteome</keyword>
<keyword evidence="1" id="KW-0479">Metal-binding</keyword>
<dbReference type="SUPFAM" id="SSF49503">
    <property type="entry name" value="Cupredoxins"/>
    <property type="match status" value="1"/>
</dbReference>
<feature type="signal peptide" evidence="3">
    <location>
        <begin position="1"/>
        <end position="24"/>
    </location>
</feature>
<reference evidence="4 5" key="1">
    <citation type="submission" date="2020-09" db="EMBL/GenBank/DDBJ databases">
        <title>novel species in genus Nocardioides.</title>
        <authorList>
            <person name="Zhang G."/>
        </authorList>
    </citation>
    <scope>NUCLEOTIDE SEQUENCE [LARGE SCALE GENOMIC DNA]</scope>
    <source>
        <strain evidence="4 5">19197</strain>
    </source>
</reference>
<keyword evidence="3" id="KW-0732">Signal</keyword>
<gene>
    <name evidence="4" type="ORF">IEZ25_12555</name>
</gene>
<dbReference type="Proteomes" id="UP000649289">
    <property type="component" value="Unassembled WGS sequence"/>
</dbReference>
<evidence type="ECO:0000313" key="4">
    <source>
        <dbReference type="EMBL" id="MBD3915446.1"/>
    </source>
</evidence>
<feature type="chain" id="PRO_5045675638" evidence="3">
    <location>
        <begin position="25"/>
        <end position="537"/>
    </location>
</feature>
<dbReference type="InterPro" id="IPR008972">
    <property type="entry name" value="Cupredoxin"/>
</dbReference>
<dbReference type="InterPro" id="IPR028871">
    <property type="entry name" value="BlueCu_1_BS"/>
</dbReference>
<protein>
    <submittedName>
        <fullName evidence="4">Copper-binding protein</fullName>
    </submittedName>
</protein>
<dbReference type="InterPro" id="IPR058094">
    <property type="entry name" value="Ig-like_OmpL47-like"/>
</dbReference>
<evidence type="ECO:0000256" key="3">
    <source>
        <dbReference type="SAM" id="SignalP"/>
    </source>
</evidence>
<dbReference type="Gene3D" id="2.60.40.420">
    <property type="entry name" value="Cupredoxins - blue copper proteins"/>
    <property type="match status" value="1"/>
</dbReference>
<dbReference type="Gene3D" id="3.30.1920.20">
    <property type="match status" value="1"/>
</dbReference>
<dbReference type="InterPro" id="IPR013783">
    <property type="entry name" value="Ig-like_fold"/>
</dbReference>
<keyword evidence="2" id="KW-0186">Copper</keyword>
<evidence type="ECO:0000256" key="2">
    <source>
        <dbReference type="ARBA" id="ARBA00023008"/>
    </source>
</evidence>
<dbReference type="NCBIfam" id="NF047446">
    <property type="entry name" value="barrel_OmpL47"/>
    <property type="match status" value="3"/>
</dbReference>
<dbReference type="Gene3D" id="2.60.40.10">
    <property type="entry name" value="Immunoglobulins"/>
    <property type="match status" value="1"/>
</dbReference>
<name>A0ABR8MH95_9ACTN</name>
<dbReference type="PROSITE" id="PS00196">
    <property type="entry name" value="COPPER_BLUE"/>
    <property type="match status" value="1"/>
</dbReference>
<sequence length="537" mass="55388">MTKRITYGLLAGLVAAAAFGPAFGAAPAAPAAATLAPVAAAAPASAEQAAAQTLTWTGNNSTTAYASQTTEATSGPATIVFENSTATGNTSGLQHTLTFDTSGGQYNDDVDVDILASPSDENGGRWEVEVDLSVGTYRFFCTIPGHGQMQGLLVVTSGGGGDPDEDTTPPEVAVSLAGDQDADGAYIGQATATVRATDEEGGSGLASVEYQVDDLGWQPYTEPVVVDEVGDHTIGYRATDEAGNVSEEGNEAFSVVAADGPDTTPPTVEGMVHGETNDDGAYLGRAEVMINAQDAQSEIASVEYTLDGGDWTAYTDVFDVTAVGDHTVTYRATDAAGNVSEVGELSFTVVEAPDDDTEPPVATASIAGTQDATWAYRGEVTVTLDATDEGSGVARTEYLLDDGDWTTYDEPVTVDEEGAHTMQYRAVDLGGNVSEVGTVGFTIVADTAAPACPTPDPSPVVVMGTIGTDVRNRVTGDGSCTIDDLIRDEARWSSHDAFMVHVRSVLAGLLEDGYVTGAERSRIVSAANRSDVGRQGA</sequence>
<evidence type="ECO:0000313" key="5">
    <source>
        <dbReference type="Proteomes" id="UP000649289"/>
    </source>
</evidence>
<proteinExistence type="predicted"/>
<accession>A0ABR8MH95</accession>
<evidence type="ECO:0000256" key="1">
    <source>
        <dbReference type="ARBA" id="ARBA00022723"/>
    </source>
</evidence>
<dbReference type="RefSeq" id="WP_191199797.1">
    <property type="nucleotide sequence ID" value="NZ_BAAAPA010000008.1"/>
</dbReference>
<dbReference type="EMBL" id="JACXYY010000005">
    <property type="protein sequence ID" value="MBD3915446.1"/>
    <property type="molecule type" value="Genomic_DNA"/>
</dbReference>